<proteinExistence type="predicted"/>
<dbReference type="Proteomes" id="UP001431775">
    <property type="component" value="Unassembled WGS sequence"/>
</dbReference>
<gene>
    <name evidence="1" type="ORF">QJV33_02105</name>
</gene>
<dbReference type="EMBL" id="JASBAN010000001">
    <property type="protein sequence ID" value="MDI2112091.1"/>
    <property type="molecule type" value="Genomic_DNA"/>
</dbReference>
<sequence length="527" mass="57704">MSIPLNNIVKINPGVLDVGNNGNNLFGLMLTKSTGLPAGQTTTFTSADQVGSKFGYDSSEYNLATVYFAGFTNSDRVAAQLYMAPYYLTNPSISLIGGTFTSLSDLRNFTGKLSITIDQKAYDLAEVDLSRSKSLSDAAKKLSAAIPLDATTNKQPATISYGNDAMTITVENGGSNISASGELATNLCLTSETGARKSIVQPNTNIAKLLNTLRQTNLSFCSVFLAWDLADQKDLDKLSSSDLNKLIATDRAEKLEFAKWANSMKDDVCVLLNDANLDGKATNSETVSGSAENVKEEDLSIAEVVKKREYEGVVCTYCNPSLCAFIAGYPAAWDLTKTDGRFTAAFRRNSLLKANVQNESDALVLKAKGYNFYGVWASSTSNFTFMYEGRISGQYVWLDSWFCQVWMRRQLQYYFVMTLLARGQIPYNTDGKGILTTAIKPAIDQFANFGAIRSGISLADEQIQQLKQAGLNQSQINNITTVGYYLKIDMARVSPQIRVARGSPPIDFWYTDGQSVQQINMNSIEIQ</sequence>
<reference evidence="1" key="1">
    <citation type="submission" date="2023-05" db="EMBL/GenBank/DDBJ databases">
        <title>Whole genome sequence of Commensalibacter sp.</title>
        <authorList>
            <person name="Charoenyingcharoen P."/>
            <person name="Yukphan P."/>
        </authorList>
    </citation>
    <scope>NUCLEOTIDE SEQUENCE</scope>
    <source>
        <strain evidence="1">TBRC 10068</strain>
    </source>
</reference>
<keyword evidence="2" id="KW-1185">Reference proteome</keyword>
<comment type="caution">
    <text evidence="1">The sequence shown here is derived from an EMBL/GenBank/DDBJ whole genome shotgun (WGS) entry which is preliminary data.</text>
</comment>
<organism evidence="1 2">
    <name type="scientific">Commensalibacter nepenthis</name>
    <dbReference type="NCBI Taxonomy" id="3043872"/>
    <lineage>
        <taxon>Bacteria</taxon>
        <taxon>Pseudomonadati</taxon>
        <taxon>Pseudomonadota</taxon>
        <taxon>Alphaproteobacteria</taxon>
        <taxon>Acetobacterales</taxon>
        <taxon>Acetobacteraceae</taxon>
    </lineage>
</organism>
<dbReference type="Pfam" id="PF11863">
    <property type="entry name" value="DUF3383"/>
    <property type="match status" value="1"/>
</dbReference>
<accession>A0ABT6Q5B5</accession>
<name>A0ABT6Q5B5_9PROT</name>
<evidence type="ECO:0000313" key="2">
    <source>
        <dbReference type="Proteomes" id="UP001431775"/>
    </source>
</evidence>
<evidence type="ECO:0000313" key="1">
    <source>
        <dbReference type="EMBL" id="MDI2112091.1"/>
    </source>
</evidence>
<protein>
    <submittedName>
        <fullName evidence="1">DUF3383 family protein</fullName>
    </submittedName>
</protein>
<dbReference type="InterPro" id="IPR021808">
    <property type="entry name" value="DUF3383"/>
</dbReference>
<dbReference type="RefSeq" id="WP_281461764.1">
    <property type="nucleotide sequence ID" value="NZ_JASBAN010000001.1"/>
</dbReference>